<gene>
    <name evidence="2" type="ORF">QF025_004157</name>
</gene>
<proteinExistence type="predicted"/>
<feature type="domain" description="DUF4365" evidence="1">
    <location>
        <begin position="33"/>
        <end position="159"/>
    </location>
</feature>
<organism evidence="2 3">
    <name type="scientific">Paraburkholderia graminis</name>
    <dbReference type="NCBI Taxonomy" id="60548"/>
    <lineage>
        <taxon>Bacteria</taxon>
        <taxon>Pseudomonadati</taxon>
        <taxon>Pseudomonadota</taxon>
        <taxon>Betaproteobacteria</taxon>
        <taxon>Burkholderiales</taxon>
        <taxon>Burkholderiaceae</taxon>
        <taxon>Paraburkholderia</taxon>
    </lineage>
</organism>
<dbReference type="RefSeq" id="WP_310033182.1">
    <property type="nucleotide sequence ID" value="NZ_JAVIZN010000002.1"/>
</dbReference>
<dbReference type="InterPro" id="IPR011990">
    <property type="entry name" value="TPR-like_helical_dom_sf"/>
</dbReference>
<dbReference type="Proteomes" id="UP001245184">
    <property type="component" value="Unassembled WGS sequence"/>
</dbReference>
<evidence type="ECO:0000313" key="2">
    <source>
        <dbReference type="EMBL" id="MDR6205437.1"/>
    </source>
</evidence>
<dbReference type="Gene3D" id="1.25.40.10">
    <property type="entry name" value="Tetratricopeptide repeat domain"/>
    <property type="match status" value="2"/>
</dbReference>
<protein>
    <submittedName>
        <fullName evidence="2">Tetratricopeptide (TPR) repeat protein</fullName>
    </submittedName>
</protein>
<sequence>MTADTAKFPMEGQSKEIGRYASYVFVNAKPSSWIETNLAGDTDFGFDYQVQVKDGDLVKYTFRAQLKGTTAPNWIADGAILSFPLDASTLNMYVNTADPTLLVVCVVPKSLPRPYEGDTYFVWVNDVLPEKFAEQFDKGEQQETYSIHIPAANRLTPETDLTQYLQSHAGRIRAAASLSDLLGESLIAGPTTVEPLQVLESSLASRPNLAAALIDQSEIWPAPAQGTAVQALLEIAESMRHGAWERAAELHGRVDATKLTDEERAEYLFLDGRLLNRKGLFAEAEKQFEQAHHIFAARDIYLVAAIEAHVAAQSSEDPSSVGPLIARLEGRKSTVAIALRARLLAVSGDTAASDIELQQLSRADRAVPTVALLFHDSKFEEAIGAVTLALEEEKLKPRDRALLLMLRARCRWYRTIGPVPNESELPLYGPAGTDVSPLKLAWIDITEALPTLRSQNWPINGDIFADMVTSVALTLGHAKELFPAMMSAAEALPWSEGVQRAHETLCMALGRMKDALMANSRLPQTPSNLARRVGLLSQAEEFSECATLTERHLTEILQSNHMAPMAIGMGAAAAAKCNRPLVAKNLIAELSANAGWKEYVAFFSEAIDAQRRGNDVEQWTKALKRLRCEFPDSGFIAQNLISNLNPHLSDEAETILQVVTLLRAGQSISFDDTQKTVRALLTLRRWSDALQEANEAIDRFGASTSLLAMRAIALDSSGKTAAALAQFEEGISTSDAASELLHAYLGVCLRLSMYDAAKSAITSLLERARNPVDVVELKRLHLIIAGESAVPQEEYIELLRDFAATVDQNDSEQEAVYLSIMAHAAYVRGMALPAEMTAEFAARRDTYSVAFPESKQFAVIQTPENADAEELLKSLEPILGDWRTKTQEYLRRERELKDGRLPIAYITRAGFAIHYIGDPLTLWEVGKAAPADQRQFLLTMQIAQDENPPFPNPIKPPALDLTALMVLDSLNLLHVVLRVWKNVAVGQLTVSYLSQLASSDLESARGTKSAKRIMAFIRGHVANIEQPRVELPARLGRLHPANLVQEAEALNRAGYCLYADDELLRLACKEFIGVKNSFCTLDFLRWAEERGHLPIDTVCQAYAQLCTWHVGVRVPLDVFLAPLAGPVPSSGSLRQVAEKLGRNELFTVLSRAVWWPDKDFSEMLGHVGAVVIRMLGTDDTSDELVAVVWGAWLSKIQFAKTGAGQREYRAASLFHIATQLAGTPMRRLWNAYKATVELEYGERMDKARERDAVQQAAVFSSTVSLQYSPIDGANVVQNLQSCMVEGTEEAEWFSSGLLSSIEGLAQRDRQVVQATLEAVQKASHNTN</sequence>
<evidence type="ECO:0000259" key="1">
    <source>
        <dbReference type="Pfam" id="PF14280"/>
    </source>
</evidence>
<dbReference type="InterPro" id="IPR025375">
    <property type="entry name" value="DUF4365"/>
</dbReference>
<name>A0ABD5CJK2_9BURK</name>
<reference evidence="2 3" key="1">
    <citation type="submission" date="2023-08" db="EMBL/GenBank/DDBJ databases">
        <title>Genome sequencing of plant associated microbes to promote plant fitness in Sorghum bicolor and Oryza sativa.</title>
        <authorList>
            <person name="Coleman-Derr D."/>
        </authorList>
    </citation>
    <scope>NUCLEOTIDE SEQUENCE [LARGE SCALE GENOMIC DNA]</scope>
    <source>
        <strain evidence="2 3">SLBN-33</strain>
    </source>
</reference>
<accession>A0ABD5CJK2</accession>
<evidence type="ECO:0000313" key="3">
    <source>
        <dbReference type="Proteomes" id="UP001245184"/>
    </source>
</evidence>
<dbReference type="SUPFAM" id="SSF48452">
    <property type="entry name" value="TPR-like"/>
    <property type="match status" value="1"/>
</dbReference>
<dbReference type="EMBL" id="JAVIZN010000002">
    <property type="protein sequence ID" value="MDR6205437.1"/>
    <property type="molecule type" value="Genomic_DNA"/>
</dbReference>
<comment type="caution">
    <text evidence="2">The sequence shown here is derived from an EMBL/GenBank/DDBJ whole genome shotgun (WGS) entry which is preliminary data.</text>
</comment>
<dbReference type="Pfam" id="PF14280">
    <property type="entry name" value="DUF4365"/>
    <property type="match status" value="1"/>
</dbReference>